<dbReference type="GO" id="GO:0000978">
    <property type="term" value="F:RNA polymerase II cis-regulatory region sequence-specific DNA binding"/>
    <property type="evidence" value="ECO:0007669"/>
    <property type="project" value="TreeGrafter"/>
</dbReference>
<dbReference type="GO" id="GO:0008270">
    <property type="term" value="F:zinc ion binding"/>
    <property type="evidence" value="ECO:0007669"/>
    <property type="project" value="UniProtKB-KW"/>
</dbReference>
<dbReference type="Pfam" id="PF13465">
    <property type="entry name" value="zf-H2C2_2"/>
    <property type="match status" value="1"/>
</dbReference>
<evidence type="ECO:0000313" key="12">
    <source>
        <dbReference type="EMBL" id="KAG2463521.1"/>
    </source>
</evidence>
<feature type="compositionally biased region" description="Basic and acidic residues" evidence="10">
    <location>
        <begin position="69"/>
        <end position="93"/>
    </location>
</feature>
<dbReference type="PANTHER" id="PTHR14003">
    <property type="entry name" value="TRANSCRIPTIONAL REPRESSOR PROTEIN YY"/>
    <property type="match status" value="1"/>
</dbReference>
<dbReference type="SUPFAM" id="SSF57667">
    <property type="entry name" value="beta-beta-alpha zinc fingers"/>
    <property type="match status" value="3"/>
</dbReference>
<feature type="domain" description="C2H2-type" evidence="11">
    <location>
        <begin position="186"/>
        <end position="213"/>
    </location>
</feature>
<keyword evidence="4" id="KW-0677">Repeat</keyword>
<feature type="domain" description="C2H2-type" evidence="11">
    <location>
        <begin position="242"/>
        <end position="269"/>
    </location>
</feature>
<feature type="domain" description="C2H2-type" evidence="11">
    <location>
        <begin position="214"/>
        <end position="241"/>
    </location>
</feature>
<keyword evidence="7" id="KW-0238">DNA-binding</keyword>
<evidence type="ECO:0000256" key="3">
    <source>
        <dbReference type="ARBA" id="ARBA00022723"/>
    </source>
</evidence>
<evidence type="ECO:0000259" key="11">
    <source>
        <dbReference type="PROSITE" id="PS50157"/>
    </source>
</evidence>
<dbReference type="InterPro" id="IPR013087">
    <property type="entry name" value="Znf_C2H2_type"/>
</dbReference>
<dbReference type="FunFam" id="3.30.160.60:FF:002343">
    <property type="entry name" value="Zinc finger protein 33A"/>
    <property type="match status" value="3"/>
</dbReference>
<dbReference type="Pfam" id="PF00096">
    <property type="entry name" value="zf-C2H2"/>
    <property type="match status" value="3"/>
</dbReference>
<gene>
    <name evidence="12" type="primary">Znf79_0</name>
    <name evidence="12" type="ORF">GTO96_0002389</name>
</gene>
<dbReference type="PROSITE" id="PS00028">
    <property type="entry name" value="ZINC_FINGER_C2H2_1"/>
    <property type="match status" value="5"/>
</dbReference>
<dbReference type="InterPro" id="IPR036236">
    <property type="entry name" value="Znf_C2H2_sf"/>
</dbReference>
<dbReference type="PANTHER" id="PTHR14003:SF23">
    <property type="entry name" value="ZINC FINGER PROTEIN 143"/>
    <property type="match status" value="1"/>
</dbReference>
<keyword evidence="3" id="KW-0479">Metal-binding</keyword>
<comment type="similarity">
    <text evidence="2">Belongs to the krueppel C2H2-type zinc-finger protein family.</text>
</comment>
<feature type="non-terminal residue" evidence="12">
    <location>
        <position position="301"/>
    </location>
</feature>
<feature type="region of interest" description="Disordered" evidence="10">
    <location>
        <begin position="1"/>
        <end position="120"/>
    </location>
</feature>
<keyword evidence="8" id="KW-0539">Nucleus</keyword>
<evidence type="ECO:0000256" key="5">
    <source>
        <dbReference type="ARBA" id="ARBA00022771"/>
    </source>
</evidence>
<reference evidence="12 13" key="1">
    <citation type="journal article" date="2021" name="Cell">
        <title>Tracing the genetic footprints of vertebrate landing in non-teleost ray-finned fishes.</title>
        <authorList>
            <person name="Bi X."/>
            <person name="Wang K."/>
            <person name="Yang L."/>
            <person name="Pan H."/>
            <person name="Jiang H."/>
            <person name="Wei Q."/>
            <person name="Fang M."/>
            <person name="Yu H."/>
            <person name="Zhu C."/>
            <person name="Cai Y."/>
            <person name="He Y."/>
            <person name="Gan X."/>
            <person name="Zeng H."/>
            <person name="Yu D."/>
            <person name="Zhu Y."/>
            <person name="Jiang H."/>
            <person name="Qiu Q."/>
            <person name="Yang H."/>
            <person name="Zhang Y.E."/>
            <person name="Wang W."/>
            <person name="Zhu M."/>
            <person name="He S."/>
            <person name="Zhang G."/>
        </authorList>
    </citation>
    <scope>NUCLEOTIDE SEQUENCE [LARGE SCALE GENOMIC DNA]</scope>
    <source>
        <strain evidence="12">Bchr_013</strain>
    </source>
</reference>
<name>A0A8X7X8S5_POLSE</name>
<evidence type="ECO:0000256" key="1">
    <source>
        <dbReference type="ARBA" id="ARBA00004123"/>
    </source>
</evidence>
<dbReference type="AlphaFoldDB" id="A0A8X7X8S5"/>
<evidence type="ECO:0000256" key="6">
    <source>
        <dbReference type="ARBA" id="ARBA00022833"/>
    </source>
</evidence>
<comment type="subcellular location">
    <subcellularLocation>
        <location evidence="1">Nucleus</location>
    </subcellularLocation>
</comment>
<sequence length="301" mass="33363">MAAAPRRQVVTRRRRLETAAVGDNRLVTRGGCRDGGGNPESADEAGHPLTGPSPLERRGRAGEAPPKQKAADKEGRVVADESAAVKEKADRSRLVVASRPSEDSNSQGPLRDPAEHVPGGDVFIGSRPGDQISELTESFSWSEATSRLPQYAAGGKPFHCTDCGKAFCKSGTLRRHQLIHTGEKPYRCVECGSSFRDSATLKRHQRTHTGEKPYRCSECGKSFTRSEYLKSHQRIHTGEKPYRCSHCWRSFRGPGILKTHQRIHTGEKPYHCSECGKNFSHLGSIKIHMKVHSNEKYCRTH</sequence>
<evidence type="ECO:0000256" key="9">
    <source>
        <dbReference type="PROSITE-ProRule" id="PRU00042"/>
    </source>
</evidence>
<feature type="domain" description="C2H2-type" evidence="11">
    <location>
        <begin position="158"/>
        <end position="185"/>
    </location>
</feature>
<feature type="non-terminal residue" evidence="12">
    <location>
        <position position="1"/>
    </location>
</feature>
<organism evidence="12 13">
    <name type="scientific">Polypterus senegalus</name>
    <name type="common">Senegal bichir</name>
    <dbReference type="NCBI Taxonomy" id="55291"/>
    <lineage>
        <taxon>Eukaryota</taxon>
        <taxon>Metazoa</taxon>
        <taxon>Chordata</taxon>
        <taxon>Craniata</taxon>
        <taxon>Vertebrata</taxon>
        <taxon>Euteleostomi</taxon>
        <taxon>Actinopterygii</taxon>
        <taxon>Polypteriformes</taxon>
        <taxon>Polypteridae</taxon>
        <taxon>Polypterus</taxon>
    </lineage>
</organism>
<keyword evidence="13" id="KW-1185">Reference proteome</keyword>
<dbReference type="PROSITE" id="PS50157">
    <property type="entry name" value="ZINC_FINGER_C2H2_2"/>
    <property type="match status" value="5"/>
</dbReference>
<dbReference type="GO" id="GO:0005667">
    <property type="term" value="C:transcription regulator complex"/>
    <property type="evidence" value="ECO:0007669"/>
    <property type="project" value="TreeGrafter"/>
</dbReference>
<dbReference type="GO" id="GO:0000981">
    <property type="term" value="F:DNA-binding transcription factor activity, RNA polymerase II-specific"/>
    <property type="evidence" value="ECO:0007669"/>
    <property type="project" value="TreeGrafter"/>
</dbReference>
<proteinExistence type="inferred from homology"/>
<dbReference type="FunFam" id="3.30.160.60:FF:001954">
    <property type="entry name" value="Zinc finger protein 787"/>
    <property type="match status" value="1"/>
</dbReference>
<keyword evidence="6" id="KW-0862">Zinc</keyword>
<dbReference type="GO" id="GO:0031519">
    <property type="term" value="C:PcG protein complex"/>
    <property type="evidence" value="ECO:0007669"/>
    <property type="project" value="TreeGrafter"/>
</dbReference>
<dbReference type="GO" id="GO:0000785">
    <property type="term" value="C:chromatin"/>
    <property type="evidence" value="ECO:0007669"/>
    <property type="project" value="TreeGrafter"/>
</dbReference>
<evidence type="ECO:0000256" key="8">
    <source>
        <dbReference type="ARBA" id="ARBA00023242"/>
    </source>
</evidence>
<evidence type="ECO:0000313" key="13">
    <source>
        <dbReference type="Proteomes" id="UP000886611"/>
    </source>
</evidence>
<protein>
    <submittedName>
        <fullName evidence="12">ZNF79 protein</fullName>
    </submittedName>
</protein>
<evidence type="ECO:0000256" key="7">
    <source>
        <dbReference type="ARBA" id="ARBA00023125"/>
    </source>
</evidence>
<dbReference type="Proteomes" id="UP000886611">
    <property type="component" value="Unassembled WGS sequence"/>
</dbReference>
<dbReference type="FunFam" id="3.30.160.60:FF:001498">
    <property type="entry name" value="Zinc finger protein 404"/>
    <property type="match status" value="1"/>
</dbReference>
<comment type="caution">
    <text evidence="12">The sequence shown here is derived from an EMBL/GenBank/DDBJ whole genome shotgun (WGS) entry which is preliminary data.</text>
</comment>
<dbReference type="SMART" id="SM00355">
    <property type="entry name" value="ZnF_C2H2"/>
    <property type="match status" value="5"/>
</dbReference>
<dbReference type="Gene3D" id="3.30.160.60">
    <property type="entry name" value="Classic Zinc Finger"/>
    <property type="match status" value="5"/>
</dbReference>
<feature type="domain" description="C2H2-type" evidence="11">
    <location>
        <begin position="270"/>
        <end position="297"/>
    </location>
</feature>
<evidence type="ECO:0000256" key="2">
    <source>
        <dbReference type="ARBA" id="ARBA00006991"/>
    </source>
</evidence>
<dbReference type="EMBL" id="JAATIS010003638">
    <property type="protein sequence ID" value="KAG2463521.1"/>
    <property type="molecule type" value="Genomic_DNA"/>
</dbReference>
<evidence type="ECO:0000256" key="10">
    <source>
        <dbReference type="SAM" id="MobiDB-lite"/>
    </source>
</evidence>
<evidence type="ECO:0000256" key="4">
    <source>
        <dbReference type="ARBA" id="ARBA00022737"/>
    </source>
</evidence>
<accession>A0A8X7X8S5</accession>
<keyword evidence="5 9" id="KW-0863">Zinc-finger</keyword>